<keyword evidence="2" id="KW-1185">Reference proteome</keyword>
<proteinExistence type="predicted"/>
<evidence type="ECO:0000313" key="1">
    <source>
        <dbReference type="EMBL" id="SCG84601.1"/>
    </source>
</evidence>
<reference evidence="1 2" key="1">
    <citation type="submission" date="2016-08" db="EMBL/GenBank/DDBJ databases">
        <authorList>
            <person name="Seilhamer J.J."/>
        </authorList>
    </citation>
    <scope>NUCLEOTIDE SEQUENCE [LARGE SCALE GENOMIC DNA]</scope>
    <source>
        <strain evidence="1">Buetzberg</strain>
    </source>
</reference>
<name>A0A1D3KYZ6_9EURY</name>
<dbReference type="KEGG" id="mcub:MCBB_0012"/>
<dbReference type="STRING" id="118062.MCBB_0012"/>
<sequence>MDIFSDSYIKKPIITSDNVIHPMVELDSGCMETT</sequence>
<accession>A0A1D3KYZ6</accession>
<organism evidence="1 2">
    <name type="scientific">Methanobacterium congolense</name>
    <dbReference type="NCBI Taxonomy" id="118062"/>
    <lineage>
        <taxon>Archaea</taxon>
        <taxon>Methanobacteriati</taxon>
        <taxon>Methanobacteriota</taxon>
        <taxon>Methanomada group</taxon>
        <taxon>Methanobacteria</taxon>
        <taxon>Methanobacteriales</taxon>
        <taxon>Methanobacteriaceae</taxon>
        <taxon>Methanobacterium</taxon>
    </lineage>
</organism>
<evidence type="ECO:0000313" key="2">
    <source>
        <dbReference type="Proteomes" id="UP000094707"/>
    </source>
</evidence>
<dbReference type="EMBL" id="LT607756">
    <property type="protein sequence ID" value="SCG84601.1"/>
    <property type="molecule type" value="Genomic_DNA"/>
</dbReference>
<dbReference type="Proteomes" id="UP000094707">
    <property type="component" value="Chromosome I"/>
</dbReference>
<protein>
    <submittedName>
        <fullName evidence="1">Uncharacterized protein</fullName>
    </submittedName>
</protein>
<dbReference type="AlphaFoldDB" id="A0A1D3KYZ6"/>
<gene>
    <name evidence="1" type="ORF">MCBB_0012</name>
</gene>